<dbReference type="Proteomes" id="UP000631114">
    <property type="component" value="Unassembled WGS sequence"/>
</dbReference>
<dbReference type="AlphaFoldDB" id="A0A835LU75"/>
<keyword evidence="1" id="KW-1133">Transmembrane helix</keyword>
<dbReference type="Pfam" id="PF07734">
    <property type="entry name" value="FBA_1"/>
    <property type="match status" value="1"/>
</dbReference>
<dbReference type="EMBL" id="JADFTS010000005">
    <property type="protein sequence ID" value="KAF9605062.1"/>
    <property type="molecule type" value="Genomic_DNA"/>
</dbReference>
<keyword evidence="1" id="KW-0472">Membrane</keyword>
<name>A0A835LU75_9MAGN</name>
<evidence type="ECO:0000259" key="2">
    <source>
        <dbReference type="Pfam" id="PF07734"/>
    </source>
</evidence>
<proteinExistence type="predicted"/>
<dbReference type="InterPro" id="IPR006527">
    <property type="entry name" value="F-box-assoc_dom_typ1"/>
</dbReference>
<keyword evidence="1" id="KW-0812">Transmembrane</keyword>
<organism evidence="3 4">
    <name type="scientific">Coptis chinensis</name>
    <dbReference type="NCBI Taxonomy" id="261450"/>
    <lineage>
        <taxon>Eukaryota</taxon>
        <taxon>Viridiplantae</taxon>
        <taxon>Streptophyta</taxon>
        <taxon>Embryophyta</taxon>
        <taxon>Tracheophyta</taxon>
        <taxon>Spermatophyta</taxon>
        <taxon>Magnoliopsida</taxon>
        <taxon>Ranunculales</taxon>
        <taxon>Ranunculaceae</taxon>
        <taxon>Coptidoideae</taxon>
        <taxon>Coptis</taxon>
    </lineage>
</organism>
<gene>
    <name evidence="3" type="ORF">IFM89_013732</name>
</gene>
<comment type="caution">
    <text evidence="3">The sequence shown here is derived from an EMBL/GenBank/DDBJ whole genome shotgun (WGS) entry which is preliminary data.</text>
</comment>
<accession>A0A835LU75</accession>
<dbReference type="OrthoDB" id="1262472at2759"/>
<feature type="transmembrane region" description="Helical" evidence="1">
    <location>
        <begin position="12"/>
        <end position="34"/>
    </location>
</feature>
<evidence type="ECO:0000256" key="1">
    <source>
        <dbReference type="SAM" id="Phobius"/>
    </source>
</evidence>
<evidence type="ECO:0000313" key="4">
    <source>
        <dbReference type="Proteomes" id="UP000631114"/>
    </source>
</evidence>
<sequence length="131" mass="14828">MRNNTWRRVQDIPYIVLASFKPGIFLNGVIHWVASPQDKGTKVVVAFDLEEERFCEFPQPDYDNAGSSVLLKDGLILLSYASNDESLRTLINKAIAKERFEVTTYVESLIPLGVHSKANVALVHEYIYLAK</sequence>
<protein>
    <recommendedName>
        <fullName evidence="2">F-box associated beta-propeller type 1 domain-containing protein</fullName>
    </recommendedName>
</protein>
<evidence type="ECO:0000313" key="3">
    <source>
        <dbReference type="EMBL" id="KAF9605062.1"/>
    </source>
</evidence>
<feature type="domain" description="F-box associated beta-propeller type 1" evidence="2">
    <location>
        <begin position="3"/>
        <end position="99"/>
    </location>
</feature>
<reference evidence="3 4" key="1">
    <citation type="submission" date="2020-10" db="EMBL/GenBank/DDBJ databases">
        <title>The Coptis chinensis genome and diversification of protoberbering-type alkaloids.</title>
        <authorList>
            <person name="Wang B."/>
            <person name="Shu S."/>
            <person name="Song C."/>
            <person name="Liu Y."/>
        </authorList>
    </citation>
    <scope>NUCLEOTIDE SEQUENCE [LARGE SCALE GENOMIC DNA]</scope>
    <source>
        <strain evidence="3">HL-2020</strain>
        <tissue evidence="3">Leaf</tissue>
    </source>
</reference>
<keyword evidence="4" id="KW-1185">Reference proteome</keyword>